<dbReference type="EMBL" id="JAFJMO010000002">
    <property type="protein sequence ID" value="KAJ8285069.1"/>
    <property type="molecule type" value="Genomic_DNA"/>
</dbReference>
<gene>
    <name evidence="1" type="ORF">COCON_G00039190</name>
</gene>
<keyword evidence="2" id="KW-1185">Reference proteome</keyword>
<dbReference type="Proteomes" id="UP001152803">
    <property type="component" value="Unassembled WGS sequence"/>
</dbReference>
<organism evidence="1 2">
    <name type="scientific">Conger conger</name>
    <name type="common">Conger eel</name>
    <name type="synonym">Muraena conger</name>
    <dbReference type="NCBI Taxonomy" id="82655"/>
    <lineage>
        <taxon>Eukaryota</taxon>
        <taxon>Metazoa</taxon>
        <taxon>Chordata</taxon>
        <taxon>Craniata</taxon>
        <taxon>Vertebrata</taxon>
        <taxon>Euteleostomi</taxon>
        <taxon>Actinopterygii</taxon>
        <taxon>Neopterygii</taxon>
        <taxon>Teleostei</taxon>
        <taxon>Anguilliformes</taxon>
        <taxon>Congridae</taxon>
        <taxon>Conger</taxon>
    </lineage>
</organism>
<evidence type="ECO:0000313" key="1">
    <source>
        <dbReference type="EMBL" id="KAJ8285069.1"/>
    </source>
</evidence>
<evidence type="ECO:0000313" key="2">
    <source>
        <dbReference type="Proteomes" id="UP001152803"/>
    </source>
</evidence>
<reference evidence="1" key="1">
    <citation type="journal article" date="2023" name="Science">
        <title>Genome structures resolve the early diversification of teleost fishes.</title>
        <authorList>
            <person name="Parey E."/>
            <person name="Louis A."/>
            <person name="Montfort J."/>
            <person name="Bouchez O."/>
            <person name="Roques C."/>
            <person name="Iampietro C."/>
            <person name="Lluch J."/>
            <person name="Castinel A."/>
            <person name="Donnadieu C."/>
            <person name="Desvignes T."/>
            <person name="Floi Bucao C."/>
            <person name="Jouanno E."/>
            <person name="Wen M."/>
            <person name="Mejri S."/>
            <person name="Dirks R."/>
            <person name="Jansen H."/>
            <person name="Henkel C."/>
            <person name="Chen W.J."/>
            <person name="Zahm M."/>
            <person name="Cabau C."/>
            <person name="Klopp C."/>
            <person name="Thompson A.W."/>
            <person name="Robinson-Rechavi M."/>
            <person name="Braasch I."/>
            <person name="Lecointre G."/>
            <person name="Bobe J."/>
            <person name="Postlethwait J.H."/>
            <person name="Berthelot C."/>
            <person name="Roest Crollius H."/>
            <person name="Guiguen Y."/>
        </authorList>
    </citation>
    <scope>NUCLEOTIDE SEQUENCE</scope>
    <source>
        <tissue evidence="1">Blood</tissue>
    </source>
</reference>
<accession>A0A9Q1E0V6</accession>
<comment type="caution">
    <text evidence="1">The sequence shown here is derived from an EMBL/GenBank/DDBJ whole genome shotgun (WGS) entry which is preliminary data.</text>
</comment>
<name>A0A9Q1E0V6_CONCO</name>
<dbReference type="AlphaFoldDB" id="A0A9Q1E0V6"/>
<proteinExistence type="predicted"/>
<sequence length="166" mass="18205">QLPSSLHRRSDILKLSGRRHFHSASHTACSQSNLTSSLPPCLPPLSLSLSHTHTHTLTHTTPPPLSRSLSLFLSPPPRSVGGAGRSLQNPTWSNERWGSCGATLSNIRAHSENHGISSRVYPPARHVWTGKRDGSENQRGFTLFGGYTSLNVCRKKKENKKASERA</sequence>
<feature type="non-terminal residue" evidence="1">
    <location>
        <position position="1"/>
    </location>
</feature>
<protein>
    <submittedName>
        <fullName evidence="1">Uncharacterized protein</fullName>
    </submittedName>
</protein>